<evidence type="ECO:0000256" key="1">
    <source>
        <dbReference type="ARBA" id="ARBA00009199"/>
    </source>
</evidence>
<comment type="similarity">
    <text evidence="1">Belongs to the amidase family.</text>
</comment>
<dbReference type="SUPFAM" id="SSF75304">
    <property type="entry name" value="Amidase signature (AS) enzymes"/>
    <property type="match status" value="1"/>
</dbReference>
<name>A0ABV3DQJ7_9ACTN</name>
<evidence type="ECO:0000259" key="2">
    <source>
        <dbReference type="Pfam" id="PF01425"/>
    </source>
</evidence>
<feature type="domain" description="Amidase" evidence="2">
    <location>
        <begin position="27"/>
        <end position="473"/>
    </location>
</feature>
<dbReference type="RefSeq" id="WP_358359554.1">
    <property type="nucleotide sequence ID" value="NZ_JBEZFP010000091.1"/>
</dbReference>
<dbReference type="InterPro" id="IPR000120">
    <property type="entry name" value="Amidase"/>
</dbReference>
<dbReference type="PANTHER" id="PTHR11895">
    <property type="entry name" value="TRANSAMIDASE"/>
    <property type="match status" value="1"/>
</dbReference>
<evidence type="ECO:0000313" key="4">
    <source>
        <dbReference type="Proteomes" id="UP001551482"/>
    </source>
</evidence>
<accession>A0ABV3DQJ7</accession>
<comment type="caution">
    <text evidence="3">The sequence shown here is derived from an EMBL/GenBank/DDBJ whole genome shotgun (WGS) entry which is preliminary data.</text>
</comment>
<proteinExistence type="inferred from homology"/>
<dbReference type="InterPro" id="IPR020556">
    <property type="entry name" value="Amidase_CS"/>
</dbReference>
<organism evidence="3 4">
    <name type="scientific">Streptodolium elevatio</name>
    <dbReference type="NCBI Taxonomy" id="3157996"/>
    <lineage>
        <taxon>Bacteria</taxon>
        <taxon>Bacillati</taxon>
        <taxon>Actinomycetota</taxon>
        <taxon>Actinomycetes</taxon>
        <taxon>Kitasatosporales</taxon>
        <taxon>Streptomycetaceae</taxon>
        <taxon>Streptodolium</taxon>
    </lineage>
</organism>
<protein>
    <submittedName>
        <fullName evidence="3">Amidase family protein</fullName>
    </submittedName>
</protein>
<dbReference type="PROSITE" id="PS00571">
    <property type="entry name" value="AMIDASES"/>
    <property type="match status" value="1"/>
</dbReference>
<dbReference type="Gene3D" id="3.90.1300.10">
    <property type="entry name" value="Amidase signature (AS) domain"/>
    <property type="match status" value="1"/>
</dbReference>
<reference evidence="3 4" key="1">
    <citation type="submission" date="2024-06" db="EMBL/GenBank/DDBJ databases">
        <title>The Natural Products Discovery Center: Release of the First 8490 Sequenced Strains for Exploring Actinobacteria Biosynthetic Diversity.</title>
        <authorList>
            <person name="Kalkreuter E."/>
            <person name="Kautsar S.A."/>
            <person name="Yang D."/>
            <person name="Bader C.D."/>
            <person name="Teijaro C.N."/>
            <person name="Fluegel L."/>
            <person name="Davis C.M."/>
            <person name="Simpson J.R."/>
            <person name="Lauterbach L."/>
            <person name="Steele A.D."/>
            <person name="Gui C."/>
            <person name="Meng S."/>
            <person name="Li G."/>
            <person name="Viehrig K."/>
            <person name="Ye F."/>
            <person name="Su P."/>
            <person name="Kiefer A.F."/>
            <person name="Nichols A."/>
            <person name="Cepeda A.J."/>
            <person name="Yan W."/>
            <person name="Fan B."/>
            <person name="Jiang Y."/>
            <person name="Adhikari A."/>
            <person name="Zheng C.-J."/>
            <person name="Schuster L."/>
            <person name="Cowan T.M."/>
            <person name="Smanski M.J."/>
            <person name="Chevrette M.G."/>
            <person name="De Carvalho L.P.S."/>
            <person name="Shen B."/>
        </authorList>
    </citation>
    <scope>NUCLEOTIDE SEQUENCE [LARGE SCALE GENOMIC DNA]</scope>
    <source>
        <strain evidence="3 4">NPDC048946</strain>
    </source>
</reference>
<evidence type="ECO:0000313" key="3">
    <source>
        <dbReference type="EMBL" id="MEU8137527.1"/>
    </source>
</evidence>
<dbReference type="Pfam" id="PF01425">
    <property type="entry name" value="Amidase"/>
    <property type="match status" value="1"/>
</dbReference>
<keyword evidence="4" id="KW-1185">Reference proteome</keyword>
<dbReference type="EMBL" id="JBEZFP010000091">
    <property type="protein sequence ID" value="MEU8137527.1"/>
    <property type="molecule type" value="Genomic_DNA"/>
</dbReference>
<dbReference type="PANTHER" id="PTHR11895:SF7">
    <property type="entry name" value="GLUTAMYL-TRNA(GLN) AMIDOTRANSFERASE SUBUNIT A, MITOCHONDRIAL"/>
    <property type="match status" value="1"/>
</dbReference>
<dbReference type="InterPro" id="IPR036928">
    <property type="entry name" value="AS_sf"/>
</dbReference>
<dbReference type="InterPro" id="IPR023631">
    <property type="entry name" value="Amidase_dom"/>
</dbReference>
<sequence>MEYDEYRKHDAIGLAGLVASGEVKPAELLETAISRAEEVDPRLNAIVRPMHDIARERAKSTLSGAFAGVPFLIKDLMQDYAGLPTGSGSRSLARQPMPQHAEVVRRWLDAGLVVFGKTNTPEFGAKGITEPQVDGPTRNPWNTAHTPGGSSGGSAAAVAAGIVPAAGGNDGGGSIRIPAACCGLFGLKPSRGLVPSGPSYAEVLHGAAVHGVLTRSVRDSALMLDVIAGHDPAGPYMPGASDGPYLELARREPGRLRIGYATVSPIGTDVSPEAVAAVEDAVALLRELGHEVEEATTGVDERQLARDFLTMWFASMAAEVDHVRQATGCGEDQFELDTRIMAAVGRATNAPTYIASHNRWNEHSHRLAVFHETYDLLLTPTLAHPPARVGQLATPAWMAAASRLLLAVRGAGLLAKTDLVDRVADENLRWTPYTQLANITGRPAMSVPTYWTKGGLPLGVQFVGGLGTEGLLLSLATQLEEARPWFDRRPPIG</sequence>
<gene>
    <name evidence="3" type="ORF">AB0C36_28950</name>
</gene>
<dbReference type="Proteomes" id="UP001551482">
    <property type="component" value="Unassembled WGS sequence"/>
</dbReference>